<dbReference type="STRING" id="913774.A0A0C3D6Z5"/>
<dbReference type="EMBL" id="KN832870">
    <property type="protein sequence ID" value="KIN07089.1"/>
    <property type="molecule type" value="Genomic_DNA"/>
</dbReference>
<sequence>MLEEDSSTGSDAAFFLAKWWLDCCKRDHKACRDFQGRPQLPDRIIDVGPSDGSREPYVREMSGVQRGDYVTLSHCWGSDLTFTTTKRNLRERERGIPLHSMPPTFKDAVTIARKLEIRYLWIDALCILQDSKSDWEVQAAEMASIYRNAVFTIAADNAADSSGGCFTQRDGYFVRPHELDPPLFGPTDVFKNYIRAHDAHTRDSTLVGRGWVLQEQLLSTRTLNYQSGKLSWRCCTSAASENHPGMRCIINADFVSQFQQSVLNHTWFHGEAPSQSSFSTVWGQVLMNYSQRSLTIATDRLAAIYGLAEALRGSYGLTYVAGLWKEQLQKDLLWVRSHSLGSRTGALPDARPDTAIAPSWSWASLNAPVKF</sequence>
<reference evidence="3" key="2">
    <citation type="submission" date="2015-01" db="EMBL/GenBank/DDBJ databases">
        <title>Evolutionary Origins and Diversification of the Mycorrhizal Mutualists.</title>
        <authorList>
            <consortium name="DOE Joint Genome Institute"/>
            <consortium name="Mycorrhizal Genomics Consortium"/>
            <person name="Kohler A."/>
            <person name="Kuo A."/>
            <person name="Nagy L.G."/>
            <person name="Floudas D."/>
            <person name="Copeland A."/>
            <person name="Barry K.W."/>
            <person name="Cichocki N."/>
            <person name="Veneault-Fourrey C."/>
            <person name="LaButti K."/>
            <person name="Lindquist E.A."/>
            <person name="Lipzen A."/>
            <person name="Lundell T."/>
            <person name="Morin E."/>
            <person name="Murat C."/>
            <person name="Riley R."/>
            <person name="Ohm R."/>
            <person name="Sun H."/>
            <person name="Tunlid A."/>
            <person name="Henrissat B."/>
            <person name="Grigoriev I.V."/>
            <person name="Hibbett D.S."/>
            <person name="Martin F."/>
        </authorList>
    </citation>
    <scope>NUCLEOTIDE SEQUENCE [LARGE SCALE GENOMIC DNA]</scope>
    <source>
        <strain evidence="3">Zn</strain>
    </source>
</reference>
<dbReference type="PANTHER" id="PTHR33112">
    <property type="entry name" value="DOMAIN PROTEIN, PUTATIVE-RELATED"/>
    <property type="match status" value="1"/>
</dbReference>
<dbReference type="Proteomes" id="UP000054321">
    <property type="component" value="Unassembled WGS sequence"/>
</dbReference>
<evidence type="ECO:0000259" key="1">
    <source>
        <dbReference type="Pfam" id="PF06985"/>
    </source>
</evidence>
<dbReference type="InParanoid" id="A0A0C3D6Z5"/>
<protein>
    <recommendedName>
        <fullName evidence="1">Heterokaryon incompatibility domain-containing protein</fullName>
    </recommendedName>
</protein>
<name>A0A0C3D6Z5_OIDMZ</name>
<dbReference type="Pfam" id="PF06985">
    <property type="entry name" value="HET"/>
    <property type="match status" value="1"/>
</dbReference>
<feature type="non-terminal residue" evidence="2">
    <location>
        <position position="371"/>
    </location>
</feature>
<reference evidence="2 3" key="1">
    <citation type="submission" date="2014-04" db="EMBL/GenBank/DDBJ databases">
        <authorList>
            <consortium name="DOE Joint Genome Institute"/>
            <person name="Kuo A."/>
            <person name="Martino E."/>
            <person name="Perotto S."/>
            <person name="Kohler A."/>
            <person name="Nagy L.G."/>
            <person name="Floudas D."/>
            <person name="Copeland A."/>
            <person name="Barry K.W."/>
            <person name="Cichocki N."/>
            <person name="Veneault-Fourrey C."/>
            <person name="LaButti K."/>
            <person name="Lindquist E.A."/>
            <person name="Lipzen A."/>
            <person name="Lundell T."/>
            <person name="Morin E."/>
            <person name="Murat C."/>
            <person name="Sun H."/>
            <person name="Tunlid A."/>
            <person name="Henrissat B."/>
            <person name="Grigoriev I.V."/>
            <person name="Hibbett D.S."/>
            <person name="Martin F."/>
            <person name="Nordberg H.P."/>
            <person name="Cantor M.N."/>
            <person name="Hua S.X."/>
        </authorList>
    </citation>
    <scope>NUCLEOTIDE SEQUENCE [LARGE SCALE GENOMIC DNA]</scope>
    <source>
        <strain evidence="2 3">Zn</strain>
    </source>
</reference>
<evidence type="ECO:0000313" key="3">
    <source>
        <dbReference type="Proteomes" id="UP000054321"/>
    </source>
</evidence>
<gene>
    <name evidence="2" type="ORF">OIDMADRAFT_107197</name>
</gene>
<dbReference type="InterPro" id="IPR010730">
    <property type="entry name" value="HET"/>
</dbReference>
<organism evidence="2 3">
    <name type="scientific">Oidiodendron maius (strain Zn)</name>
    <dbReference type="NCBI Taxonomy" id="913774"/>
    <lineage>
        <taxon>Eukaryota</taxon>
        <taxon>Fungi</taxon>
        <taxon>Dikarya</taxon>
        <taxon>Ascomycota</taxon>
        <taxon>Pezizomycotina</taxon>
        <taxon>Leotiomycetes</taxon>
        <taxon>Leotiomycetes incertae sedis</taxon>
        <taxon>Myxotrichaceae</taxon>
        <taxon>Oidiodendron</taxon>
    </lineage>
</organism>
<dbReference type="PANTHER" id="PTHR33112:SF16">
    <property type="entry name" value="HETEROKARYON INCOMPATIBILITY DOMAIN-CONTAINING PROTEIN"/>
    <property type="match status" value="1"/>
</dbReference>
<dbReference type="HOGENOM" id="CLU_002639_8_3_1"/>
<feature type="domain" description="Heterokaryon incompatibility" evidence="1">
    <location>
        <begin position="69"/>
        <end position="215"/>
    </location>
</feature>
<dbReference type="AlphaFoldDB" id="A0A0C3D6Z5"/>
<dbReference type="OrthoDB" id="47007at2759"/>
<accession>A0A0C3D6Z5</accession>
<keyword evidence="3" id="KW-1185">Reference proteome</keyword>
<evidence type="ECO:0000313" key="2">
    <source>
        <dbReference type="EMBL" id="KIN07089.1"/>
    </source>
</evidence>
<proteinExistence type="predicted"/>